<dbReference type="Pfam" id="PF12728">
    <property type="entry name" value="HTH_17"/>
    <property type="match status" value="1"/>
</dbReference>
<proteinExistence type="predicted"/>
<protein>
    <recommendedName>
        <fullName evidence="1">Helix-turn-helix domain-containing protein</fullName>
    </recommendedName>
</protein>
<dbReference type="InterPro" id="IPR041657">
    <property type="entry name" value="HTH_17"/>
</dbReference>
<dbReference type="GO" id="GO:0003677">
    <property type="term" value="F:DNA binding"/>
    <property type="evidence" value="ECO:0007669"/>
    <property type="project" value="InterPro"/>
</dbReference>
<dbReference type="EMBL" id="LOJF01000011">
    <property type="protein sequence ID" value="KUH57755.1"/>
    <property type="molecule type" value="Genomic_DNA"/>
</dbReference>
<dbReference type="SUPFAM" id="SSF46955">
    <property type="entry name" value="Putative DNA-binding domain"/>
    <property type="match status" value="1"/>
</dbReference>
<sequence>MIRREIGSNLDMISADEAARILRVSARTVRRLCIDRKIPAVKVGNQWRIDRTELMRTLGRDSRMSCWLGMDGK</sequence>
<organism evidence="2 3">
    <name type="scientific">Tractidigestivibacter scatoligenes</name>
    <name type="common">Olsenella scatoligenes</name>
    <dbReference type="NCBI Taxonomy" id="1299998"/>
    <lineage>
        <taxon>Bacteria</taxon>
        <taxon>Bacillati</taxon>
        <taxon>Actinomycetota</taxon>
        <taxon>Coriobacteriia</taxon>
        <taxon>Coriobacteriales</taxon>
        <taxon>Atopobiaceae</taxon>
        <taxon>Tractidigestivibacter</taxon>
    </lineage>
</organism>
<dbReference type="STRING" id="1299998.AUL39_08635"/>
<reference evidence="2 3" key="1">
    <citation type="submission" date="2015-12" db="EMBL/GenBank/DDBJ databases">
        <title>Draft Genome Sequence of Olsenella scatoligenes SK9K4T; a Producer of 3-Methylindole- (skatole) and 4-Methylphenol- (p-cresol) Isolated from Pig Feces.</title>
        <authorList>
            <person name="Li X."/>
            <person name="Borg B."/>
            <person name="Canibe N."/>
        </authorList>
    </citation>
    <scope>NUCLEOTIDE SEQUENCE [LARGE SCALE GENOMIC DNA]</scope>
    <source>
        <strain evidence="2 3">SK9K4</strain>
    </source>
</reference>
<keyword evidence="3" id="KW-1185">Reference proteome</keyword>
<comment type="caution">
    <text evidence="2">The sequence shown here is derived from an EMBL/GenBank/DDBJ whole genome shotgun (WGS) entry which is preliminary data.</text>
</comment>
<dbReference type="NCBIfam" id="TIGR01764">
    <property type="entry name" value="excise"/>
    <property type="match status" value="1"/>
</dbReference>
<evidence type="ECO:0000313" key="2">
    <source>
        <dbReference type="EMBL" id="KUH57755.1"/>
    </source>
</evidence>
<accession>A0A100YU63</accession>
<feature type="domain" description="Helix-turn-helix" evidence="1">
    <location>
        <begin position="14"/>
        <end position="56"/>
    </location>
</feature>
<dbReference type="RefSeq" id="WP_059055376.1">
    <property type="nucleotide sequence ID" value="NZ_LOJF01000011.1"/>
</dbReference>
<dbReference type="InterPro" id="IPR009061">
    <property type="entry name" value="DNA-bd_dom_put_sf"/>
</dbReference>
<dbReference type="Proteomes" id="UP000054078">
    <property type="component" value="Unassembled WGS sequence"/>
</dbReference>
<evidence type="ECO:0000313" key="3">
    <source>
        <dbReference type="Proteomes" id="UP000054078"/>
    </source>
</evidence>
<dbReference type="InterPro" id="IPR010093">
    <property type="entry name" value="SinI_DNA-bd"/>
</dbReference>
<evidence type="ECO:0000259" key="1">
    <source>
        <dbReference type="Pfam" id="PF12728"/>
    </source>
</evidence>
<name>A0A100YU63_TRASO</name>
<gene>
    <name evidence="2" type="ORF">AUL39_08635</name>
</gene>
<dbReference type="AlphaFoldDB" id="A0A100YU63"/>